<protein>
    <submittedName>
        <fullName evidence="1">Uncharacterized protein</fullName>
    </submittedName>
</protein>
<reference evidence="1" key="1">
    <citation type="submission" date="2022-05" db="EMBL/GenBank/DDBJ databases">
        <title>Comparative Genomics of Spacecraft Associated Microbes.</title>
        <authorList>
            <person name="Tran M.T."/>
            <person name="Wright A."/>
            <person name="Seuylemezian A."/>
            <person name="Eisen J."/>
            <person name="Coil D."/>
        </authorList>
    </citation>
    <scope>NUCLEOTIDE SEQUENCE</scope>
    <source>
        <strain evidence="1">FAIRING 10M-2.2</strain>
    </source>
</reference>
<dbReference type="Proteomes" id="UP001202289">
    <property type="component" value="Unassembled WGS sequence"/>
</dbReference>
<dbReference type="EMBL" id="JAMBOP010000005">
    <property type="protein sequence ID" value="MCM3735448.1"/>
    <property type="molecule type" value="Genomic_DNA"/>
</dbReference>
<proteinExistence type="predicted"/>
<organism evidence="1 2">
    <name type="scientific">Bacillus cytotoxicus</name>
    <dbReference type="NCBI Taxonomy" id="580165"/>
    <lineage>
        <taxon>Bacteria</taxon>
        <taxon>Bacillati</taxon>
        <taxon>Bacillota</taxon>
        <taxon>Bacilli</taxon>
        <taxon>Bacillales</taxon>
        <taxon>Bacillaceae</taxon>
        <taxon>Bacillus</taxon>
        <taxon>Bacillus cereus group</taxon>
    </lineage>
</organism>
<name>A0ACC6A419_9BACI</name>
<comment type="caution">
    <text evidence="1">The sequence shown here is derived from an EMBL/GenBank/DDBJ whole genome shotgun (WGS) entry which is preliminary data.</text>
</comment>
<accession>A0ACC6A419</accession>
<keyword evidence="2" id="KW-1185">Reference proteome</keyword>
<gene>
    <name evidence="1" type="ORF">M3215_06355</name>
</gene>
<evidence type="ECO:0000313" key="1">
    <source>
        <dbReference type="EMBL" id="MCM3735448.1"/>
    </source>
</evidence>
<sequence length="129" mass="14641">MGSYKSLYIGTFLGLIIGDILLFMMDSSIPKIPVLLSNALAMVCVILYAYYKKKKFEREEIPEIDERVQDNIKRYLNIAFVMSFMILIFYIGISKVVGRETLQVQEMFLICCALMAGSFIVATVCGKRA</sequence>
<evidence type="ECO:0000313" key="2">
    <source>
        <dbReference type="Proteomes" id="UP001202289"/>
    </source>
</evidence>